<organism evidence="3 4">
    <name type="scientific">Ficus carica</name>
    <name type="common">Common fig</name>
    <dbReference type="NCBI Taxonomy" id="3494"/>
    <lineage>
        <taxon>Eukaryota</taxon>
        <taxon>Viridiplantae</taxon>
        <taxon>Streptophyta</taxon>
        <taxon>Embryophyta</taxon>
        <taxon>Tracheophyta</taxon>
        <taxon>Spermatophyta</taxon>
        <taxon>Magnoliopsida</taxon>
        <taxon>eudicotyledons</taxon>
        <taxon>Gunneridae</taxon>
        <taxon>Pentapetalae</taxon>
        <taxon>rosids</taxon>
        <taxon>fabids</taxon>
        <taxon>Rosales</taxon>
        <taxon>Moraceae</taxon>
        <taxon>Ficeae</taxon>
        <taxon>Ficus</taxon>
    </lineage>
</organism>
<feature type="transmembrane region" description="Helical" evidence="2">
    <location>
        <begin position="175"/>
        <end position="195"/>
    </location>
</feature>
<name>A0AA88AEK4_FICCA</name>
<dbReference type="AlphaFoldDB" id="A0AA88AEK4"/>
<feature type="region of interest" description="Disordered" evidence="1">
    <location>
        <begin position="90"/>
        <end position="120"/>
    </location>
</feature>
<dbReference type="Gramene" id="FCD_00011432-RA">
    <property type="protein sequence ID" value="FCD_00011432-RA:cds"/>
    <property type="gene ID" value="FCD_00011432"/>
</dbReference>
<protein>
    <submittedName>
        <fullName evidence="3">Uncharacterized protein</fullName>
    </submittedName>
</protein>
<keyword evidence="4" id="KW-1185">Reference proteome</keyword>
<evidence type="ECO:0000256" key="1">
    <source>
        <dbReference type="SAM" id="MobiDB-lite"/>
    </source>
</evidence>
<dbReference type="EMBL" id="BTGU01000008">
    <property type="protein sequence ID" value="GMN38916.1"/>
    <property type="molecule type" value="Genomic_DNA"/>
</dbReference>
<comment type="caution">
    <text evidence="3">The sequence shown here is derived from an EMBL/GenBank/DDBJ whole genome shotgun (WGS) entry which is preliminary data.</text>
</comment>
<feature type="region of interest" description="Disordered" evidence="1">
    <location>
        <begin position="18"/>
        <end position="40"/>
    </location>
</feature>
<accession>A0AA88AEK4</accession>
<feature type="transmembrane region" description="Helical" evidence="2">
    <location>
        <begin position="257"/>
        <end position="278"/>
    </location>
</feature>
<proteinExistence type="predicted"/>
<feature type="transmembrane region" description="Helical" evidence="2">
    <location>
        <begin position="233"/>
        <end position="251"/>
    </location>
</feature>
<gene>
    <name evidence="3" type="ORF">TIFTF001_008133</name>
</gene>
<keyword evidence="2" id="KW-0472">Membrane</keyword>
<evidence type="ECO:0000313" key="3">
    <source>
        <dbReference type="EMBL" id="GMN38916.1"/>
    </source>
</evidence>
<reference evidence="3" key="1">
    <citation type="submission" date="2023-07" db="EMBL/GenBank/DDBJ databases">
        <title>draft genome sequence of fig (Ficus carica).</title>
        <authorList>
            <person name="Takahashi T."/>
            <person name="Nishimura K."/>
        </authorList>
    </citation>
    <scope>NUCLEOTIDE SEQUENCE</scope>
</reference>
<evidence type="ECO:0000313" key="4">
    <source>
        <dbReference type="Proteomes" id="UP001187192"/>
    </source>
</evidence>
<feature type="compositionally biased region" description="Low complexity" evidence="1">
    <location>
        <begin position="97"/>
        <end position="111"/>
    </location>
</feature>
<sequence>MPGTNWFIRLLKAKLGTSPPSSLFNKPPDHHNHHHDCHAESSSQAAQINIPPIPLDVFDSGNTYRSTVAYPRPFADHSTLPHTEPSLQVTVQSENGSSDVPSSLSAIVSSSQPPHKTKSRLKTIKSNIKKIGRRISSKHLITPIPTIPQRPQQAINSNNDPDDHPIIQVFREEQLGRNIFVLAIPIATGFMAYYNPVSMSLAARLAAVALSVGSAAIWNGILLRKACPKASNASELLGVALMLVAFFGYLGSHLPEAYLWLPVLCLVACLVPLCVAFCGCKENARENHGEHDIVPAALCRV</sequence>
<keyword evidence="2" id="KW-1133">Transmembrane helix</keyword>
<dbReference type="Proteomes" id="UP001187192">
    <property type="component" value="Unassembled WGS sequence"/>
</dbReference>
<keyword evidence="2" id="KW-0812">Transmembrane</keyword>
<evidence type="ECO:0000256" key="2">
    <source>
        <dbReference type="SAM" id="Phobius"/>
    </source>
</evidence>
<feature type="transmembrane region" description="Helical" evidence="2">
    <location>
        <begin position="201"/>
        <end position="221"/>
    </location>
</feature>